<name>A0A4Z0W9M9_9GAMM</name>
<organism evidence="4 5">
    <name type="scientific">Natronospirillum operosum</name>
    <dbReference type="NCBI Taxonomy" id="2759953"/>
    <lineage>
        <taxon>Bacteria</taxon>
        <taxon>Pseudomonadati</taxon>
        <taxon>Pseudomonadota</taxon>
        <taxon>Gammaproteobacteria</taxon>
        <taxon>Oceanospirillales</taxon>
        <taxon>Natronospirillaceae</taxon>
        <taxon>Natronospirillum</taxon>
    </lineage>
</organism>
<evidence type="ECO:0000313" key="4">
    <source>
        <dbReference type="EMBL" id="TGG92033.1"/>
    </source>
</evidence>
<dbReference type="Proteomes" id="UP000297475">
    <property type="component" value="Unassembled WGS sequence"/>
</dbReference>
<dbReference type="OrthoDB" id="9806724at2"/>
<dbReference type="Gene3D" id="3.40.50.360">
    <property type="match status" value="1"/>
</dbReference>
<gene>
    <name evidence="4" type="ORF">E4656_14220</name>
</gene>
<comment type="caution">
    <text evidence="4">The sequence shown here is derived from an EMBL/GenBank/DDBJ whole genome shotgun (WGS) entry which is preliminary data.</text>
</comment>
<dbReference type="Pfam" id="PF03358">
    <property type="entry name" value="FMN_red"/>
    <property type="match status" value="1"/>
</dbReference>
<comment type="cofactor">
    <cofactor evidence="1">
        <name>FMN</name>
        <dbReference type="ChEBI" id="CHEBI:58210"/>
    </cofactor>
</comment>
<keyword evidence="2" id="KW-0285">Flavoprotein</keyword>
<dbReference type="RefSeq" id="WP_135483962.1">
    <property type="nucleotide sequence ID" value="NZ_SRMF01000006.1"/>
</dbReference>
<dbReference type="PANTHER" id="PTHR30543">
    <property type="entry name" value="CHROMATE REDUCTASE"/>
    <property type="match status" value="1"/>
</dbReference>
<dbReference type="InterPro" id="IPR005025">
    <property type="entry name" value="FMN_Rdtase-like_dom"/>
</dbReference>
<evidence type="ECO:0000259" key="3">
    <source>
        <dbReference type="Pfam" id="PF03358"/>
    </source>
</evidence>
<keyword evidence="5" id="KW-1185">Reference proteome</keyword>
<evidence type="ECO:0000256" key="2">
    <source>
        <dbReference type="ARBA" id="ARBA00022643"/>
    </source>
</evidence>
<evidence type="ECO:0000256" key="1">
    <source>
        <dbReference type="ARBA" id="ARBA00001917"/>
    </source>
</evidence>
<sequence length="193" mass="20630">MTTSKPILVLPGSRRTGAISGRVLAATVARLQDQQVAVDVVQAGDLTAPLYDGDIEQNEGVPAPIIELNRRMDDARALVVVSPEYNGLFPPLLKNTLDWMSRTASDQPGIKVFRGKPVLLIGSSPGANGGLRALPHLRAQMANLGMHVYGPQLAVGQANKKIDEQGQVTDDDLAQRLDNLVAGFVEFAQRLSG</sequence>
<dbReference type="InterPro" id="IPR050712">
    <property type="entry name" value="NAD(P)H-dep_reductase"/>
</dbReference>
<dbReference type="AlphaFoldDB" id="A0A4Z0W9M9"/>
<accession>A0A4Z0W9M9</accession>
<protein>
    <submittedName>
        <fullName evidence="4">NADPH-dependent oxidoreductase</fullName>
    </submittedName>
</protein>
<dbReference type="GO" id="GO:0005829">
    <property type="term" value="C:cytosol"/>
    <property type="evidence" value="ECO:0007669"/>
    <property type="project" value="TreeGrafter"/>
</dbReference>
<dbReference type="PANTHER" id="PTHR30543:SF21">
    <property type="entry name" value="NAD(P)H-DEPENDENT FMN REDUCTASE LOT6"/>
    <property type="match status" value="1"/>
</dbReference>
<reference evidence="4 5" key="1">
    <citation type="submission" date="2019-04" db="EMBL/GenBank/DDBJ databases">
        <title>Natronospirillum operosus gen. nov., sp. nov., a haloalkaliphilic satellite isolated from decaying biomass of laboratory culture of cyanobacterium Geitlerinema sp. and proposal of Natronospirillaceae fam. nov. and Saccharospirillaceae fam. nov.</title>
        <authorList>
            <person name="Kevbrin V."/>
            <person name="Boltyanskaya Y."/>
            <person name="Koziaeva V."/>
            <person name="Grouzdev D.S."/>
            <person name="Park M."/>
            <person name="Cho J."/>
        </authorList>
    </citation>
    <scope>NUCLEOTIDE SEQUENCE [LARGE SCALE GENOMIC DNA]</scope>
    <source>
        <strain evidence="4 5">G-116</strain>
    </source>
</reference>
<proteinExistence type="predicted"/>
<dbReference type="GO" id="GO:0016491">
    <property type="term" value="F:oxidoreductase activity"/>
    <property type="evidence" value="ECO:0007669"/>
    <property type="project" value="InterPro"/>
</dbReference>
<feature type="domain" description="NADPH-dependent FMN reductase-like" evidence="3">
    <location>
        <begin position="7"/>
        <end position="159"/>
    </location>
</feature>
<evidence type="ECO:0000313" key="5">
    <source>
        <dbReference type="Proteomes" id="UP000297475"/>
    </source>
</evidence>
<keyword evidence="2" id="KW-0288">FMN</keyword>
<dbReference type="GO" id="GO:0010181">
    <property type="term" value="F:FMN binding"/>
    <property type="evidence" value="ECO:0007669"/>
    <property type="project" value="TreeGrafter"/>
</dbReference>
<dbReference type="EMBL" id="SRMF01000006">
    <property type="protein sequence ID" value="TGG92033.1"/>
    <property type="molecule type" value="Genomic_DNA"/>
</dbReference>
<dbReference type="SUPFAM" id="SSF52218">
    <property type="entry name" value="Flavoproteins"/>
    <property type="match status" value="1"/>
</dbReference>
<dbReference type="InterPro" id="IPR029039">
    <property type="entry name" value="Flavoprotein-like_sf"/>
</dbReference>